<evidence type="ECO:0000256" key="6">
    <source>
        <dbReference type="SAM" id="Phobius"/>
    </source>
</evidence>
<evidence type="ECO:0000313" key="8">
    <source>
        <dbReference type="Proteomes" id="UP000095209"/>
    </source>
</evidence>
<evidence type="ECO:0000313" key="7">
    <source>
        <dbReference type="EMBL" id="OEH92747.1"/>
    </source>
</evidence>
<dbReference type="GO" id="GO:0005315">
    <property type="term" value="F:phosphate transmembrane transporter activity"/>
    <property type="evidence" value="ECO:0007669"/>
    <property type="project" value="InterPro"/>
</dbReference>
<dbReference type="InterPro" id="IPR001204">
    <property type="entry name" value="Phos_transporter"/>
</dbReference>
<organism evidence="7 8">
    <name type="scientific">Bacillus solimangrovi</name>
    <dbReference type="NCBI Taxonomy" id="1305675"/>
    <lineage>
        <taxon>Bacteria</taxon>
        <taxon>Bacillati</taxon>
        <taxon>Bacillota</taxon>
        <taxon>Bacilli</taxon>
        <taxon>Bacillales</taxon>
        <taxon>Bacillaceae</taxon>
        <taxon>Bacillus</taxon>
    </lineage>
</organism>
<dbReference type="PANTHER" id="PTHR11101:SF80">
    <property type="entry name" value="PHOSPHATE TRANSPORTER"/>
    <property type="match status" value="1"/>
</dbReference>
<feature type="transmembrane region" description="Helical" evidence="6">
    <location>
        <begin position="74"/>
        <end position="97"/>
    </location>
</feature>
<feature type="transmembrane region" description="Helical" evidence="6">
    <location>
        <begin position="240"/>
        <end position="260"/>
    </location>
</feature>
<keyword evidence="5 6" id="KW-0472">Membrane</keyword>
<dbReference type="GO" id="GO:0035435">
    <property type="term" value="P:phosphate ion transmembrane transport"/>
    <property type="evidence" value="ECO:0007669"/>
    <property type="project" value="TreeGrafter"/>
</dbReference>
<evidence type="ECO:0000256" key="4">
    <source>
        <dbReference type="ARBA" id="ARBA00022989"/>
    </source>
</evidence>
<reference evidence="7 8" key="1">
    <citation type="submission" date="2016-08" db="EMBL/GenBank/DDBJ databases">
        <title>Genome of Bacillus solimangrovi GH2-4.</title>
        <authorList>
            <person name="Lim S."/>
            <person name="Kim B.-C."/>
        </authorList>
    </citation>
    <scope>NUCLEOTIDE SEQUENCE [LARGE SCALE GENOMIC DNA]</scope>
    <source>
        <strain evidence="7 8">GH2-4</strain>
    </source>
</reference>
<protein>
    <submittedName>
        <fullName evidence="7">Sulfate permease</fullName>
    </submittedName>
</protein>
<sequence length="359" mass="38070">MSLIVIAFIVSYFFALNIGASGAAATISVAYGSGAIRNKRLALGVCAIGIFLGAIFGGGEVVHTIGKGIVSEEYLTINIVIVVLVSASLSLLIANLLGIPLSTSEVAVGAIVGVGVSLRVLNMNTLVVIIMFWLIIPIIAFLISYLCGKYILRSSVIKKWKKSNYYTKIFTSLLIIAGFIESFSAGMNNIANAVGPLVGAGLIQTDDALLTGGLVVALGAFLFGGKVVETNAKEITKLTLLQGTIISGTSGFLVIIASLFGIPIPLTQVTTTSIIGMDSAKIGINYWQKSIIRRIILVWVVSPFFSLVMSYTLMKAFFQKDGYTLFIILSIIIATLGTINLIVSIRKEKQSVHEHGGGI</sequence>
<gene>
    <name evidence="7" type="ORF">BFG57_01730</name>
</gene>
<keyword evidence="3 6" id="KW-0812">Transmembrane</keyword>
<keyword evidence="8" id="KW-1185">Reference proteome</keyword>
<keyword evidence="4 6" id="KW-1133">Transmembrane helix</keyword>
<evidence type="ECO:0000256" key="1">
    <source>
        <dbReference type="ARBA" id="ARBA00004141"/>
    </source>
</evidence>
<feature type="transmembrane region" description="Helical" evidence="6">
    <location>
        <begin position="296"/>
        <end position="317"/>
    </location>
</feature>
<keyword evidence="2" id="KW-0813">Transport</keyword>
<feature type="transmembrane region" description="Helical" evidence="6">
    <location>
        <begin position="42"/>
        <end position="62"/>
    </location>
</feature>
<feature type="transmembrane region" description="Helical" evidence="6">
    <location>
        <begin position="266"/>
        <end position="284"/>
    </location>
</feature>
<comment type="subcellular location">
    <subcellularLocation>
        <location evidence="1">Membrane</location>
        <topology evidence="1">Multi-pass membrane protein</topology>
    </subcellularLocation>
</comment>
<feature type="transmembrane region" description="Helical" evidence="6">
    <location>
        <begin position="169"/>
        <end position="188"/>
    </location>
</feature>
<proteinExistence type="predicted"/>
<evidence type="ECO:0000256" key="5">
    <source>
        <dbReference type="ARBA" id="ARBA00023136"/>
    </source>
</evidence>
<dbReference type="OrthoDB" id="19855at2"/>
<feature type="transmembrane region" description="Helical" evidence="6">
    <location>
        <begin position="126"/>
        <end position="148"/>
    </location>
</feature>
<dbReference type="PANTHER" id="PTHR11101">
    <property type="entry name" value="PHOSPHATE TRANSPORTER"/>
    <property type="match status" value="1"/>
</dbReference>
<dbReference type="Pfam" id="PF01384">
    <property type="entry name" value="PHO4"/>
    <property type="match status" value="1"/>
</dbReference>
<feature type="transmembrane region" description="Helical" evidence="6">
    <location>
        <begin position="323"/>
        <end position="343"/>
    </location>
</feature>
<name>A0A1E5LF92_9BACI</name>
<comment type="caution">
    <text evidence="7">The sequence shown here is derived from an EMBL/GenBank/DDBJ whole genome shotgun (WGS) entry which is preliminary data.</text>
</comment>
<feature type="transmembrane region" description="Helical" evidence="6">
    <location>
        <begin position="208"/>
        <end position="228"/>
    </location>
</feature>
<accession>A0A1E5LF92</accession>
<dbReference type="AlphaFoldDB" id="A0A1E5LF92"/>
<dbReference type="STRING" id="1305675.BFG57_01730"/>
<dbReference type="GO" id="GO:0016020">
    <property type="term" value="C:membrane"/>
    <property type="evidence" value="ECO:0007669"/>
    <property type="project" value="UniProtKB-SubCell"/>
</dbReference>
<evidence type="ECO:0000256" key="2">
    <source>
        <dbReference type="ARBA" id="ARBA00022448"/>
    </source>
</evidence>
<dbReference type="RefSeq" id="WP_069717189.1">
    <property type="nucleotide sequence ID" value="NZ_MJEH01000022.1"/>
</dbReference>
<evidence type="ECO:0000256" key="3">
    <source>
        <dbReference type="ARBA" id="ARBA00022692"/>
    </source>
</evidence>
<dbReference type="Proteomes" id="UP000095209">
    <property type="component" value="Unassembled WGS sequence"/>
</dbReference>
<dbReference type="EMBL" id="MJEH01000022">
    <property type="protein sequence ID" value="OEH92747.1"/>
    <property type="molecule type" value="Genomic_DNA"/>
</dbReference>